<evidence type="ECO:0000313" key="2">
    <source>
        <dbReference type="EMBL" id="AAD15377.1"/>
    </source>
</evidence>
<feature type="domain" description="Reverse transcriptase" evidence="1">
    <location>
        <begin position="299"/>
        <end position="569"/>
    </location>
</feature>
<keyword evidence="2" id="KW-0695">RNA-directed DNA polymerase</keyword>
<reference evidence="2" key="2">
    <citation type="submission" date="2000-03" db="EMBL/GenBank/DDBJ databases">
        <authorList>
            <person name="Lin X."/>
            <person name="Kaul S."/>
            <person name="Shea T.P."/>
            <person name="Fujii C.Y."/>
            <person name="Shen M."/>
            <person name="VanAken S.E."/>
            <person name="Barnstead M.E."/>
            <person name="Mason T.M."/>
            <person name="Bowman C.L."/>
            <person name="Ronning C.M."/>
            <person name="Benito M.-I."/>
            <person name="Carrera A.J."/>
            <person name="Creasy T.H."/>
            <person name="Buell C.R."/>
            <person name="Town C.D."/>
            <person name="Nierman W.C."/>
            <person name="Fraser C.M."/>
            <person name="Venter J.C."/>
        </authorList>
    </citation>
    <scope>NUCLEOTIDE SEQUENCE</scope>
</reference>
<dbReference type="Pfam" id="PF13456">
    <property type="entry name" value="RVT_3"/>
    <property type="match status" value="1"/>
</dbReference>
<reference key="1">
    <citation type="journal article" date="1999" name="Nature">
        <title>Sequence and analysis of chromosome 2 of the plant Arabidopsis thaliana.</title>
        <authorList>
            <person name="Lin X."/>
            <person name="Kaul S."/>
            <person name="Rounsley S."/>
            <person name="Shea T.P."/>
            <person name="Benito M.I."/>
            <person name="Town C.D."/>
            <person name="Fujii C.Y."/>
            <person name="Mason T."/>
            <person name="Bowman C.L."/>
            <person name="Barnstead M."/>
            <person name="Feldblyum T.V."/>
            <person name="Buell C.R."/>
            <person name="Ketchum K.A."/>
            <person name="Lee J."/>
            <person name="Ronning C.M."/>
            <person name="Koo H.L."/>
            <person name="Moffat K.S."/>
            <person name="Cronin L.A."/>
            <person name="Shen M."/>
            <person name="Pai G."/>
            <person name="Van Aken S."/>
            <person name="Umayam L."/>
            <person name="Tallon L.J."/>
            <person name="Gill J.E."/>
            <person name="Adams M.D."/>
            <person name="Carrera A.J."/>
            <person name="Creasy T.H."/>
            <person name="Goodman H.M."/>
            <person name="Somerville C.R."/>
            <person name="Copenhaver G.P."/>
            <person name="Preuss D."/>
            <person name="Nierman W.C."/>
            <person name="White O."/>
            <person name="Eisen J.A."/>
            <person name="Salzberg S.L."/>
            <person name="Fraser C.M."/>
            <person name="Venter J.C."/>
        </authorList>
    </citation>
    <scope>NUCLEOTIDE SEQUENCE [LARGE SCALE GENOMIC DNA]</scope>
    <source>
        <strain>cv. Columbia</strain>
    </source>
</reference>
<dbReference type="GO" id="GO:0003676">
    <property type="term" value="F:nucleic acid binding"/>
    <property type="evidence" value="ECO:0007669"/>
    <property type="project" value="InterPro"/>
</dbReference>
<dbReference type="SUPFAM" id="SSF56672">
    <property type="entry name" value="DNA/RNA polymerases"/>
    <property type="match status" value="1"/>
</dbReference>
<keyword evidence="2" id="KW-0548">Nucleotidyltransferase</keyword>
<dbReference type="GO" id="GO:0003964">
    <property type="term" value="F:RNA-directed DNA polymerase activity"/>
    <property type="evidence" value="ECO:0007669"/>
    <property type="project" value="UniProtKB-KW"/>
</dbReference>
<sequence length="1044" mass="117856">MAECDLYDLRHSGNFLSWRGKRHDHVVHCRLDRALSNGAWAEDYPASRCIYLCFEGSDHRPLLTHFDLSKKKKKGVFRYDRRLKNNDEVTALVQEAWNLYDTDIVEEKISRCRLEIVKWSRAKQQSSQKLIEENRQKLEEAMSSQDHNQELLSTINTNLLLAYKAEEEYWKQRSRQLWLALGDKNSGYFHAITRGRTVINKFSVIEKEDGVPEYEEAGILNVISEYFQKLFSANEGARAATIKEAIKPFISPEQNPEEIKSACFSIHADKAPGPDGFSASFFQSNWMTVGPNIVLEIQSFFSSSTLQPTINKTHITLIPKIQSLKRMVDYRPIALCTVFYKIISKLLSRRLQPILQEIISENQSAFVPKRASNDNVLITHEALHYLKSLGAEKRCFMAVKTNMSKAYDRIEWDFIKLVMQEMGFHQTWISWILQCITTVSYSFLLNGSAQGAVTPERGLRQGDPLSPFLFIICSEVLSGLCRKAQLDGSLLGLRVSKGNPRVNHLLFADDTIFFCRSDLKSCKTFLCILKKYEEASGQMINKSKSAITFSRKTPDHIKTEAQQILGIQLVGGLGKYLGLPKMFGRKKRDLFNQIVDRIRQRSLSWSSRFLSTAGKTTMLKSVLASMPTYTMSCFKLLVSLCKRIQSALTHFWWDSSADKKKMCWIAWSKMAKNKKEGGLGFKDITNFNDALLAKLSWRIVQSPSCVLVRILLGKYCRTSSFLDCSVTAASSHGWRGICTGKDLIKSQLGKVIGSGLDTLVWNEPWLSLSTSSTPMGPALEQFKSMTVAQLICQTTKSWDREKVWDLSPFKTTLQASRITSMKQGLEVSKLLVTLPPIGIGQGQLPIWILWNLWNCRNKLIFEQKHISSMDLISQSISQSTEWLGAQIQASKSKIVIPGISPSEIDLDTIQCSTDASWREETLQAGFGWVFVDHSNHLESHHKAAAMNIRSPLLAKASALSLAIQHAADLGFKKLVVASDSQQLVKVLNGEPHPMELHGIVFDISVLSLNFEENSFSFVKRENNSKADALAKAALLLIPAVPVLN</sequence>
<dbReference type="AlphaFoldDB" id="Q9ZQM0"/>
<dbReference type="InterPro" id="IPR000477">
    <property type="entry name" value="RT_dom"/>
</dbReference>
<dbReference type="CDD" id="cd06222">
    <property type="entry name" value="RNase_H_like"/>
    <property type="match status" value="1"/>
</dbReference>
<dbReference type="EMBL" id="AC006136">
    <property type="protein sequence ID" value="AAD15377.1"/>
    <property type="molecule type" value="Genomic_DNA"/>
</dbReference>
<protein>
    <submittedName>
        <fullName evidence="2">Putative non-LTR retroelement reverse transcriptase</fullName>
    </submittedName>
</protein>
<dbReference type="InterPro" id="IPR002156">
    <property type="entry name" value="RNaseH_domain"/>
</dbReference>
<dbReference type="SUPFAM" id="SSF53098">
    <property type="entry name" value="Ribonuclease H-like"/>
    <property type="match status" value="1"/>
</dbReference>
<dbReference type="InterPro" id="IPR036691">
    <property type="entry name" value="Endo/exonu/phosph_ase_sf"/>
</dbReference>
<dbReference type="InterPro" id="IPR044730">
    <property type="entry name" value="RNase_H-like_dom_plant"/>
</dbReference>
<reference evidence="2" key="3">
    <citation type="submission" date="2002-02" db="EMBL/GenBank/DDBJ databases">
        <authorList>
            <person name="Town C.D."/>
            <person name="Kaul S."/>
        </authorList>
    </citation>
    <scope>NUCLEOTIDE SEQUENCE</scope>
</reference>
<evidence type="ECO:0000259" key="1">
    <source>
        <dbReference type="PROSITE" id="PS50878"/>
    </source>
</evidence>
<accession>Q9ZQM0</accession>
<dbReference type="CDD" id="cd01650">
    <property type="entry name" value="RT_nLTR_like"/>
    <property type="match status" value="1"/>
</dbReference>
<proteinExistence type="predicted"/>
<dbReference type="InterPro" id="IPR012337">
    <property type="entry name" value="RNaseH-like_sf"/>
</dbReference>
<dbReference type="GO" id="GO:0004523">
    <property type="term" value="F:RNA-DNA hybrid ribonuclease activity"/>
    <property type="evidence" value="ECO:0007669"/>
    <property type="project" value="InterPro"/>
</dbReference>
<dbReference type="PANTHER" id="PTHR33116">
    <property type="entry name" value="REVERSE TRANSCRIPTASE ZINC-BINDING DOMAIN-CONTAINING PROTEIN-RELATED-RELATED"/>
    <property type="match status" value="1"/>
</dbReference>
<dbReference type="PROSITE" id="PS50878">
    <property type="entry name" value="RT_POL"/>
    <property type="match status" value="1"/>
</dbReference>
<dbReference type="SUPFAM" id="SSF56219">
    <property type="entry name" value="DNase I-like"/>
    <property type="match status" value="1"/>
</dbReference>
<dbReference type="InterPro" id="IPR043502">
    <property type="entry name" value="DNA/RNA_pol_sf"/>
</dbReference>
<dbReference type="ExpressionAtlas" id="Q9ZQM0">
    <property type="expression patterns" value="baseline and differential"/>
</dbReference>
<name>Q9ZQM0_ARATH</name>
<dbReference type="InterPro" id="IPR036397">
    <property type="entry name" value="RNaseH_sf"/>
</dbReference>
<dbReference type="PIR" id="B84497">
    <property type="entry name" value="B84497"/>
</dbReference>
<organism evidence="2">
    <name type="scientific">Arabidopsis thaliana</name>
    <name type="common">Mouse-ear cress</name>
    <dbReference type="NCBI Taxonomy" id="3702"/>
    <lineage>
        <taxon>Eukaryota</taxon>
        <taxon>Viridiplantae</taxon>
        <taxon>Streptophyta</taxon>
        <taxon>Embryophyta</taxon>
        <taxon>Tracheophyta</taxon>
        <taxon>Spermatophyta</taxon>
        <taxon>Magnoliopsida</taxon>
        <taxon>eudicotyledons</taxon>
        <taxon>Gunneridae</taxon>
        <taxon>Pentapetalae</taxon>
        <taxon>rosids</taxon>
        <taxon>malvids</taxon>
        <taxon>Brassicales</taxon>
        <taxon>Brassicaceae</taxon>
        <taxon>Camelineae</taxon>
        <taxon>Arabidopsis</taxon>
    </lineage>
</organism>
<dbReference type="PANTHER" id="PTHR33116:SF86">
    <property type="entry name" value="REVERSE TRANSCRIPTASE DOMAIN-CONTAINING PROTEIN"/>
    <property type="match status" value="1"/>
</dbReference>
<dbReference type="Pfam" id="PF00078">
    <property type="entry name" value="RVT_1"/>
    <property type="match status" value="1"/>
</dbReference>
<gene>
    <name evidence="2" type="ordered locus">At2g11240</name>
</gene>
<dbReference type="Gene3D" id="3.30.420.10">
    <property type="entry name" value="Ribonuclease H-like superfamily/Ribonuclease H"/>
    <property type="match status" value="1"/>
</dbReference>
<keyword evidence="2" id="KW-0808">Transferase</keyword>